<comment type="similarity">
    <text evidence="2">Belongs to the glycosyl hydrolase 8 (cellulase D) family.</text>
</comment>
<keyword evidence="8" id="KW-0732">Signal</keyword>
<evidence type="ECO:0000313" key="10">
    <source>
        <dbReference type="Proteomes" id="UP001198571"/>
    </source>
</evidence>
<name>A0ABS8CPI8_9RHOB</name>
<keyword evidence="6" id="KW-0326">Glycosidase</keyword>
<evidence type="ECO:0000256" key="2">
    <source>
        <dbReference type="ARBA" id="ARBA00009209"/>
    </source>
</evidence>
<evidence type="ECO:0000256" key="7">
    <source>
        <dbReference type="ARBA" id="ARBA00023326"/>
    </source>
</evidence>
<proteinExistence type="inferred from homology"/>
<dbReference type="Gene3D" id="1.50.10.10">
    <property type="match status" value="1"/>
</dbReference>
<feature type="signal peptide" evidence="8">
    <location>
        <begin position="1"/>
        <end position="24"/>
    </location>
</feature>
<evidence type="ECO:0000256" key="4">
    <source>
        <dbReference type="ARBA" id="ARBA00022801"/>
    </source>
</evidence>
<comment type="catalytic activity">
    <reaction evidence="1">
        <text>Endohydrolysis of (1-&gt;4)-beta-D-glucosidic linkages in cellulose, lichenin and cereal beta-D-glucans.</text>
        <dbReference type="EC" id="3.2.1.4"/>
    </reaction>
</comment>
<keyword evidence="5" id="KW-0136">Cellulose degradation</keyword>
<accession>A0ABS8CPI8</accession>
<evidence type="ECO:0000313" key="9">
    <source>
        <dbReference type="EMBL" id="MCB5411103.1"/>
    </source>
</evidence>
<dbReference type="EMBL" id="JACDXX010000013">
    <property type="protein sequence ID" value="MCB5411103.1"/>
    <property type="molecule type" value="Genomic_DNA"/>
</dbReference>
<dbReference type="PROSITE" id="PS51318">
    <property type="entry name" value="TAT"/>
    <property type="match status" value="1"/>
</dbReference>
<dbReference type="PRINTS" id="PR00735">
    <property type="entry name" value="GLHYDRLASE8"/>
</dbReference>
<dbReference type="InterPro" id="IPR002037">
    <property type="entry name" value="Glyco_hydro_8"/>
</dbReference>
<evidence type="ECO:0000256" key="1">
    <source>
        <dbReference type="ARBA" id="ARBA00000966"/>
    </source>
</evidence>
<dbReference type="InterPro" id="IPR006311">
    <property type="entry name" value="TAT_signal"/>
</dbReference>
<dbReference type="Pfam" id="PF01270">
    <property type="entry name" value="Glyco_hydro_8"/>
    <property type="match status" value="1"/>
</dbReference>
<evidence type="ECO:0000256" key="5">
    <source>
        <dbReference type="ARBA" id="ARBA00023001"/>
    </source>
</evidence>
<evidence type="ECO:0000256" key="6">
    <source>
        <dbReference type="ARBA" id="ARBA00023295"/>
    </source>
</evidence>
<dbReference type="GO" id="GO:0016787">
    <property type="term" value="F:hydrolase activity"/>
    <property type="evidence" value="ECO:0007669"/>
    <property type="project" value="UniProtKB-KW"/>
</dbReference>
<dbReference type="InterPro" id="IPR008928">
    <property type="entry name" value="6-hairpin_glycosidase_sf"/>
</dbReference>
<keyword evidence="7" id="KW-0119">Carbohydrate metabolism</keyword>
<dbReference type="Proteomes" id="UP001198571">
    <property type="component" value="Unassembled WGS sequence"/>
</dbReference>
<feature type="chain" id="PRO_5045837316" description="cellulase" evidence="8">
    <location>
        <begin position="25"/>
        <end position="362"/>
    </location>
</feature>
<evidence type="ECO:0000256" key="3">
    <source>
        <dbReference type="ARBA" id="ARBA00012601"/>
    </source>
</evidence>
<dbReference type="InterPro" id="IPR012341">
    <property type="entry name" value="6hp_glycosidase-like_sf"/>
</dbReference>
<reference evidence="9 10" key="1">
    <citation type="submission" date="2020-07" db="EMBL/GenBank/DDBJ databases">
        <title>Pseudogemmobacter sp. nov., isolated from poultry manure in Taiwan.</title>
        <authorList>
            <person name="Lin S.-Y."/>
            <person name="Tang Y.-S."/>
            <person name="Young C.-C."/>
        </authorList>
    </citation>
    <scope>NUCLEOTIDE SEQUENCE [LARGE SCALE GENOMIC DNA]</scope>
    <source>
        <strain evidence="9 10">CC-YST710</strain>
    </source>
</reference>
<keyword evidence="10" id="KW-1185">Reference proteome</keyword>
<dbReference type="RefSeq" id="WP_226936558.1">
    <property type="nucleotide sequence ID" value="NZ_JACDXX010000013.1"/>
</dbReference>
<keyword evidence="4 9" id="KW-0378">Hydrolase</keyword>
<keyword evidence="7" id="KW-0624">Polysaccharide degradation</keyword>
<dbReference type="EC" id="3.2.1.4" evidence="3"/>
<sequence length="362" mass="37979">MNRRSFIAASLSAPLIGASATAGASSASALALTSDHPLQASWAAWKALCLSPEGRVIDGFQGNSSHSEGQGYGLALAAAFGDAAAADLIIRWTEASLARQEEGLLSWRWRPEASPHVTDRNNASDGDLFYAWGLVRAAGLGEAEPRLERAGAICRALLRYCTAPHPDGSGRPVLLPGIAGFRRSEGIVINPSYTMGLALRDLARACQMPELHRLADSGEALVAELADRGPVPDWVLLTVTGLMEAPAPFSGVSGYEAVRVPLFALWSGQPQNPSVQRYAALMKAAGQNGGTPTVFNPAGGSVFERSSHAGYAAVAALAACAVADEVGSLMPVFNTDQPYYPATLHLMALVIQVTTYPKCVPI</sequence>
<gene>
    <name evidence="9" type="ORF">H0485_13995</name>
</gene>
<comment type="caution">
    <text evidence="9">The sequence shown here is derived from an EMBL/GenBank/DDBJ whole genome shotgun (WGS) entry which is preliminary data.</text>
</comment>
<dbReference type="SUPFAM" id="SSF48208">
    <property type="entry name" value="Six-hairpin glycosidases"/>
    <property type="match status" value="1"/>
</dbReference>
<evidence type="ECO:0000256" key="8">
    <source>
        <dbReference type="SAM" id="SignalP"/>
    </source>
</evidence>
<protein>
    <recommendedName>
        <fullName evidence="3">cellulase</fullName>
        <ecNumber evidence="3">3.2.1.4</ecNumber>
    </recommendedName>
</protein>
<organism evidence="9 10">
    <name type="scientific">Pseudogemmobacter faecipullorum</name>
    <dbReference type="NCBI Taxonomy" id="2755041"/>
    <lineage>
        <taxon>Bacteria</taxon>
        <taxon>Pseudomonadati</taxon>
        <taxon>Pseudomonadota</taxon>
        <taxon>Alphaproteobacteria</taxon>
        <taxon>Rhodobacterales</taxon>
        <taxon>Paracoccaceae</taxon>
        <taxon>Pseudogemmobacter</taxon>
    </lineage>
</organism>